<name>A0A7C4YGN5_UNCW3</name>
<evidence type="ECO:0000256" key="3">
    <source>
        <dbReference type="PIRSR" id="PIRSR001359-3"/>
    </source>
</evidence>
<evidence type="ECO:0000256" key="1">
    <source>
        <dbReference type="PIRSR" id="PIRSR001359-1"/>
    </source>
</evidence>
<keyword evidence="3" id="KW-0862">Zinc</keyword>
<sequence length="313" mass="35053">MIISVNLSNHLKMLVDTLNLLNNIEEGRGVNAFNVFNLESVKAIIEVAEEKMIPVIIQISESALNYADKYVIFSMIKKYIMKVDAPVSIHLDHGRRLEIIKDAIEMGFQSVMVDGSYLPYEENVQFTKNAVILAHKAGIPVEGEIGKIGGVEDNIVGDNSYLVPPDTVIDFVRKTGIDMVAPALGTSHGAYKFKSEQMISFDNILRIKESLSIPIVLHGASSLPEWLIEEGRELDIDVEGMKGVPYDDLKKAVKCGVKKLNSDTDLRLAFTIGIKKSLFKNKKEINPRVHILSGIEMMKKIIEERMVKLWENQ</sequence>
<feature type="binding site" evidence="3">
    <location>
        <position position="144"/>
    </location>
    <ligand>
        <name>Zn(2+)</name>
        <dbReference type="ChEBI" id="CHEBI:29105"/>
        <label>2</label>
    </ligand>
</feature>
<feature type="binding site" evidence="2">
    <location>
        <begin position="261"/>
        <end position="264"/>
    </location>
    <ligand>
        <name>dihydroxyacetone phosphate</name>
        <dbReference type="ChEBI" id="CHEBI:57642"/>
    </ligand>
</feature>
<protein>
    <submittedName>
        <fullName evidence="4">Ketose-bisphosphate aldolase</fullName>
    </submittedName>
</protein>
<gene>
    <name evidence="4" type="ORF">ENV67_06990</name>
</gene>
<feature type="binding site" evidence="3">
    <location>
        <position position="218"/>
    </location>
    <ligand>
        <name>Zn(2+)</name>
        <dbReference type="ChEBI" id="CHEBI:29105"/>
        <label>1</label>
        <note>catalytic</note>
    </ligand>
</feature>
<dbReference type="Pfam" id="PF01116">
    <property type="entry name" value="F_bP_aldolase"/>
    <property type="match status" value="1"/>
</dbReference>
<evidence type="ECO:0000313" key="4">
    <source>
        <dbReference type="EMBL" id="HGW92266.1"/>
    </source>
</evidence>
<dbReference type="InterPro" id="IPR050246">
    <property type="entry name" value="Class_II_FBP_aldolase"/>
</dbReference>
<feature type="binding site" evidence="3">
    <location>
        <position position="188"/>
    </location>
    <ligand>
        <name>Zn(2+)</name>
        <dbReference type="ChEBI" id="CHEBI:29105"/>
        <label>1</label>
        <note>catalytic</note>
    </ligand>
</feature>
<dbReference type="GO" id="GO:0016832">
    <property type="term" value="F:aldehyde-lyase activity"/>
    <property type="evidence" value="ECO:0007669"/>
    <property type="project" value="InterPro"/>
</dbReference>
<feature type="active site" description="Proton donor" evidence="1">
    <location>
        <position position="92"/>
    </location>
</feature>
<dbReference type="PROSITE" id="PS00806">
    <property type="entry name" value="ALDOLASE_CLASS_II_2"/>
    <property type="match status" value="1"/>
</dbReference>
<dbReference type="GO" id="GO:0005975">
    <property type="term" value="P:carbohydrate metabolic process"/>
    <property type="evidence" value="ECO:0007669"/>
    <property type="project" value="InterPro"/>
</dbReference>
<dbReference type="AlphaFoldDB" id="A0A7C4YGN5"/>
<dbReference type="Gene3D" id="3.20.20.70">
    <property type="entry name" value="Aldolase class I"/>
    <property type="match status" value="1"/>
</dbReference>
<comment type="caution">
    <text evidence="4">The sequence shown here is derived from an EMBL/GenBank/DDBJ whole genome shotgun (WGS) entry which is preliminary data.</text>
</comment>
<feature type="binding site" evidence="3">
    <location>
        <position position="93"/>
    </location>
    <ligand>
        <name>Zn(2+)</name>
        <dbReference type="ChEBI" id="CHEBI:29105"/>
        <label>1</label>
        <note>catalytic</note>
    </ligand>
</feature>
<comment type="cofactor">
    <cofactor evidence="3">
        <name>Zn(2+)</name>
        <dbReference type="ChEBI" id="CHEBI:29105"/>
    </cofactor>
    <text evidence="3">Binds 2 Zn(2+) ions per subunit. One is catalytic and the other provides a structural contribution.</text>
</comment>
<dbReference type="InterPro" id="IPR000771">
    <property type="entry name" value="FBA_II"/>
</dbReference>
<feature type="binding site" evidence="2">
    <location>
        <position position="189"/>
    </location>
    <ligand>
        <name>dihydroxyacetone phosphate</name>
        <dbReference type="ChEBI" id="CHEBI:57642"/>
    </ligand>
</feature>
<dbReference type="SUPFAM" id="SSF51569">
    <property type="entry name" value="Aldolase"/>
    <property type="match status" value="1"/>
</dbReference>
<feature type="binding site" evidence="3">
    <location>
        <position position="114"/>
    </location>
    <ligand>
        <name>Zn(2+)</name>
        <dbReference type="ChEBI" id="CHEBI:29105"/>
        <label>2</label>
    </ligand>
</feature>
<dbReference type="PANTHER" id="PTHR30304">
    <property type="entry name" value="D-TAGATOSE-1,6-BISPHOSPHATE ALDOLASE"/>
    <property type="match status" value="1"/>
</dbReference>
<organism evidence="4">
    <name type="scientific">candidate division WOR-3 bacterium</name>
    <dbReference type="NCBI Taxonomy" id="2052148"/>
    <lineage>
        <taxon>Bacteria</taxon>
        <taxon>Bacteria division WOR-3</taxon>
    </lineage>
</organism>
<feature type="binding site" evidence="2">
    <location>
        <begin position="219"/>
        <end position="221"/>
    </location>
    <ligand>
        <name>dihydroxyacetone phosphate</name>
        <dbReference type="ChEBI" id="CHEBI:57642"/>
    </ligand>
</feature>
<dbReference type="InterPro" id="IPR013785">
    <property type="entry name" value="Aldolase_TIM"/>
</dbReference>
<keyword evidence="3" id="KW-0479">Metal-binding</keyword>
<reference evidence="4" key="1">
    <citation type="journal article" date="2020" name="mSystems">
        <title>Genome- and Community-Level Interaction Insights into Carbon Utilization and Element Cycling Functions of Hydrothermarchaeota in Hydrothermal Sediment.</title>
        <authorList>
            <person name="Zhou Z."/>
            <person name="Liu Y."/>
            <person name="Xu W."/>
            <person name="Pan J."/>
            <person name="Luo Z.H."/>
            <person name="Li M."/>
        </authorList>
    </citation>
    <scope>NUCLEOTIDE SEQUENCE [LARGE SCALE GENOMIC DNA]</scope>
    <source>
        <strain evidence="4">SpSt-780</strain>
    </source>
</reference>
<dbReference type="PIRSF" id="PIRSF001359">
    <property type="entry name" value="F_bP_aldolase_II"/>
    <property type="match status" value="1"/>
</dbReference>
<dbReference type="PANTHER" id="PTHR30304:SF0">
    <property type="entry name" value="D-TAGATOSE-1,6-BISPHOSPHATE ALDOLASE SUBUNIT GATY-RELATED"/>
    <property type="match status" value="1"/>
</dbReference>
<dbReference type="GO" id="GO:0008270">
    <property type="term" value="F:zinc ion binding"/>
    <property type="evidence" value="ECO:0007669"/>
    <property type="project" value="InterPro"/>
</dbReference>
<evidence type="ECO:0000256" key="2">
    <source>
        <dbReference type="PIRSR" id="PIRSR001359-2"/>
    </source>
</evidence>
<dbReference type="CDD" id="cd00947">
    <property type="entry name" value="TBP_aldolase_IIB"/>
    <property type="match status" value="1"/>
</dbReference>
<accession>A0A7C4YGN5</accession>
<proteinExistence type="predicted"/>
<dbReference type="NCBIfam" id="TIGR00167">
    <property type="entry name" value="cbbA"/>
    <property type="match status" value="1"/>
</dbReference>
<dbReference type="EMBL" id="DTHG01000086">
    <property type="protein sequence ID" value="HGW92266.1"/>
    <property type="molecule type" value="Genomic_DNA"/>
</dbReference>